<dbReference type="OrthoDB" id="5918880at2"/>
<dbReference type="InterPro" id="IPR018912">
    <property type="entry name" value="DUF2478"/>
</dbReference>
<keyword evidence="2" id="KW-1185">Reference proteome</keyword>
<accession>A0A327Y1W1</accession>
<sequence>MKLAYTMAPGRGDTDLVLERLATDLAARGLRCCGTVQINSERCDAGPCDMDVRVLPDGAILRISQDLGPQARGCRLDPTALETAVGLVAADLSSGADLLIVNKFGKHEAEGRGFRNVIAEAVAMDIPVLVGLNALNRPAFETFAEGLAIQLPPEHAALMAWVDEVTKPAEELV</sequence>
<evidence type="ECO:0000313" key="2">
    <source>
        <dbReference type="Proteomes" id="UP000249165"/>
    </source>
</evidence>
<reference evidence="1 2" key="1">
    <citation type="submission" date="2018-06" db="EMBL/GenBank/DDBJ databases">
        <title>Genomic Encyclopedia of Archaeal and Bacterial Type Strains, Phase II (KMG-II): from individual species to whole genera.</title>
        <authorList>
            <person name="Goeker M."/>
        </authorList>
    </citation>
    <scope>NUCLEOTIDE SEQUENCE [LARGE SCALE GENOMIC DNA]</scope>
    <source>
        <strain evidence="1 2">DSM 22011</strain>
    </source>
</reference>
<organism evidence="1 2">
    <name type="scientific">Salipiger aestuarii</name>
    <dbReference type="NCBI Taxonomy" id="568098"/>
    <lineage>
        <taxon>Bacteria</taxon>
        <taxon>Pseudomonadati</taxon>
        <taxon>Pseudomonadota</taxon>
        <taxon>Alphaproteobacteria</taxon>
        <taxon>Rhodobacterales</taxon>
        <taxon>Roseobacteraceae</taxon>
        <taxon>Salipiger</taxon>
    </lineage>
</organism>
<gene>
    <name evidence="1" type="ORF">ATI53_102613</name>
</gene>
<dbReference type="Pfam" id="PF10649">
    <property type="entry name" value="DUF2478"/>
    <property type="match status" value="1"/>
</dbReference>
<dbReference type="AlphaFoldDB" id="A0A327Y1W1"/>
<comment type="caution">
    <text evidence="1">The sequence shown here is derived from an EMBL/GenBank/DDBJ whole genome shotgun (WGS) entry which is preliminary data.</text>
</comment>
<name>A0A327Y1W1_9RHOB</name>
<proteinExistence type="predicted"/>
<evidence type="ECO:0000313" key="1">
    <source>
        <dbReference type="EMBL" id="RAK14993.1"/>
    </source>
</evidence>
<dbReference type="EMBL" id="QLMG01000026">
    <property type="protein sequence ID" value="RAK14993.1"/>
    <property type="molecule type" value="Genomic_DNA"/>
</dbReference>
<dbReference type="Proteomes" id="UP000249165">
    <property type="component" value="Unassembled WGS sequence"/>
</dbReference>
<dbReference type="RefSeq" id="WP_111550649.1">
    <property type="nucleotide sequence ID" value="NZ_LIGK01000056.1"/>
</dbReference>
<protein>
    <submittedName>
        <fullName evidence="1">Uncharacterized protein DUF2478</fullName>
    </submittedName>
</protein>